<dbReference type="CDD" id="cd03264">
    <property type="entry name" value="ABC_drug_resistance_like"/>
    <property type="match status" value="1"/>
</dbReference>
<dbReference type="InterPro" id="IPR003439">
    <property type="entry name" value="ABC_transporter-like_ATP-bd"/>
</dbReference>
<evidence type="ECO:0000256" key="3">
    <source>
        <dbReference type="ARBA" id="ARBA00022741"/>
    </source>
</evidence>
<dbReference type="GeneID" id="95376873"/>
<keyword evidence="9" id="KW-1185">Reference proteome</keyword>
<dbReference type="RefSeq" id="WP_042226904.1">
    <property type="nucleotide sequence ID" value="NZ_CP026520.1"/>
</dbReference>
<dbReference type="PROSITE" id="PS00211">
    <property type="entry name" value="ABC_TRANSPORTER_1"/>
    <property type="match status" value="1"/>
</dbReference>
<evidence type="ECO:0000313" key="8">
    <source>
        <dbReference type="Proteomes" id="UP000288943"/>
    </source>
</evidence>
<reference evidence="6 9" key="2">
    <citation type="submission" date="2022-05" db="EMBL/GenBank/DDBJ databases">
        <title>Genome Sequencing of Bee-Associated Microbes.</title>
        <authorList>
            <person name="Dunlap C."/>
        </authorList>
    </citation>
    <scope>NUCLEOTIDE SEQUENCE [LARGE SCALE GENOMIC DNA]</scope>
    <source>
        <strain evidence="6 9">NRRL B-23120</strain>
    </source>
</reference>
<comment type="similarity">
    <text evidence="1">Belongs to the ABC transporter superfamily.</text>
</comment>
<keyword evidence="4 7" id="KW-0067">ATP-binding</keyword>
<dbReference type="InterPro" id="IPR003593">
    <property type="entry name" value="AAA+_ATPase"/>
</dbReference>
<dbReference type="EMBL" id="JAMDMJ010000013">
    <property type="protein sequence ID" value="MCY9596623.1"/>
    <property type="molecule type" value="Genomic_DNA"/>
</dbReference>
<dbReference type="InterPro" id="IPR027417">
    <property type="entry name" value="P-loop_NTPase"/>
</dbReference>
<dbReference type="OrthoDB" id="9804819at2"/>
<accession>A0A410WYX2</accession>
<dbReference type="SMART" id="SM00382">
    <property type="entry name" value="AAA"/>
    <property type="match status" value="1"/>
</dbReference>
<organism evidence="7 8">
    <name type="scientific">Paenibacillus chitinolyticus</name>
    <dbReference type="NCBI Taxonomy" id="79263"/>
    <lineage>
        <taxon>Bacteria</taxon>
        <taxon>Bacillati</taxon>
        <taxon>Bacillota</taxon>
        <taxon>Bacilli</taxon>
        <taxon>Bacillales</taxon>
        <taxon>Paenibacillaceae</taxon>
        <taxon>Paenibacillus</taxon>
    </lineage>
</organism>
<name>A0A410WYX2_9BACL</name>
<dbReference type="SUPFAM" id="SSF52540">
    <property type="entry name" value="P-loop containing nucleoside triphosphate hydrolases"/>
    <property type="match status" value="1"/>
</dbReference>
<dbReference type="InterPro" id="IPR017871">
    <property type="entry name" value="ABC_transporter-like_CS"/>
</dbReference>
<evidence type="ECO:0000259" key="5">
    <source>
        <dbReference type="PROSITE" id="PS50893"/>
    </source>
</evidence>
<dbReference type="Pfam" id="PF00005">
    <property type="entry name" value="ABC_tran"/>
    <property type="match status" value="1"/>
</dbReference>
<evidence type="ECO:0000313" key="7">
    <source>
        <dbReference type="EMBL" id="QAV19628.1"/>
    </source>
</evidence>
<evidence type="ECO:0000313" key="9">
    <source>
        <dbReference type="Proteomes" id="UP001527202"/>
    </source>
</evidence>
<keyword evidence="2" id="KW-0813">Transport</keyword>
<dbReference type="Proteomes" id="UP000288943">
    <property type="component" value="Chromosome"/>
</dbReference>
<dbReference type="Gene3D" id="3.40.50.300">
    <property type="entry name" value="P-loop containing nucleotide triphosphate hydrolases"/>
    <property type="match status" value="1"/>
</dbReference>
<evidence type="ECO:0000256" key="1">
    <source>
        <dbReference type="ARBA" id="ARBA00005417"/>
    </source>
</evidence>
<dbReference type="PANTHER" id="PTHR43335">
    <property type="entry name" value="ABC TRANSPORTER, ATP-BINDING PROTEIN"/>
    <property type="match status" value="1"/>
</dbReference>
<proteinExistence type="inferred from homology"/>
<protein>
    <submittedName>
        <fullName evidence="7">ABC transporter ATP-binding protein</fullName>
    </submittedName>
</protein>
<dbReference type="PANTHER" id="PTHR43335:SF2">
    <property type="entry name" value="ABC TRANSPORTER, ATP-BINDING PROTEIN"/>
    <property type="match status" value="1"/>
</dbReference>
<reference evidence="7 8" key="1">
    <citation type="submission" date="2018-01" db="EMBL/GenBank/DDBJ databases">
        <title>The whole genome sequencing and assembly of Paenibacillus chitinolyticus KCCM 41400 strain.</title>
        <authorList>
            <person name="Kim J.-Y."/>
            <person name="Park M.-K."/>
            <person name="Lee Y.-J."/>
            <person name="Yi H."/>
            <person name="Bahn Y.-S."/>
            <person name="Kim J.F."/>
            <person name="Lee D.-W."/>
        </authorList>
    </citation>
    <scope>NUCLEOTIDE SEQUENCE [LARGE SCALE GENOMIC DNA]</scope>
    <source>
        <strain evidence="7 8">KCCM 41400</strain>
    </source>
</reference>
<feature type="domain" description="ABC transporter" evidence="5">
    <location>
        <begin position="2"/>
        <end position="231"/>
    </location>
</feature>
<keyword evidence="3" id="KW-0547">Nucleotide-binding</keyword>
<evidence type="ECO:0000256" key="2">
    <source>
        <dbReference type="ARBA" id="ARBA00022448"/>
    </source>
</evidence>
<evidence type="ECO:0000256" key="4">
    <source>
        <dbReference type="ARBA" id="ARBA00022840"/>
    </source>
</evidence>
<dbReference type="KEGG" id="pchi:PC41400_18940"/>
<dbReference type="GO" id="GO:0016887">
    <property type="term" value="F:ATP hydrolysis activity"/>
    <property type="evidence" value="ECO:0007669"/>
    <property type="project" value="InterPro"/>
</dbReference>
<gene>
    <name evidence="6" type="ORF">M5X16_12645</name>
    <name evidence="7" type="ORF">PC41400_18940</name>
</gene>
<sequence>MLQIKGLKKSFGKREVLQEINVAIGTGVTGVLGPNGAGKTTLFRILATIYEPTQGEIKLDEWTWKHDLEKIRELCGYLPQHVGLFPSITVYEYLEYVGQLRKLTDSKKRRQRINQVLQEVNLESKRDDKIKKLSGGMKQRLGIAQAILHEPKLLLIDEPTAGLDPEERLRFRSLLRQQAQHRVILLSTHITEDVAMTCDRVCMMKNGHLDFYNALANVTQMAENKVWSMELSQDEFTKIRDSDECRIVATSETGGRLSVRVLANQRPIEHATPADPSLEEGYMIWLSEN</sequence>
<evidence type="ECO:0000313" key="6">
    <source>
        <dbReference type="EMBL" id="MCY9596623.1"/>
    </source>
</evidence>
<dbReference type="AlphaFoldDB" id="A0A410WYX2"/>
<dbReference type="EMBL" id="CP026520">
    <property type="protein sequence ID" value="QAV19628.1"/>
    <property type="molecule type" value="Genomic_DNA"/>
</dbReference>
<dbReference type="GO" id="GO:0005524">
    <property type="term" value="F:ATP binding"/>
    <property type="evidence" value="ECO:0007669"/>
    <property type="project" value="UniProtKB-KW"/>
</dbReference>
<dbReference type="PROSITE" id="PS50893">
    <property type="entry name" value="ABC_TRANSPORTER_2"/>
    <property type="match status" value="1"/>
</dbReference>
<dbReference type="Proteomes" id="UP001527202">
    <property type="component" value="Unassembled WGS sequence"/>
</dbReference>